<dbReference type="EMBL" id="BQKK01000001">
    <property type="protein sequence ID" value="GJN41790.1"/>
    <property type="molecule type" value="Genomic_DNA"/>
</dbReference>
<reference evidence="9" key="1">
    <citation type="submission" date="2021-12" db="EMBL/GenBank/DDBJ databases">
        <title>Draft genome sequence of Corynebacterium ammoniagenes strain T-723.</title>
        <authorList>
            <person name="Matsuzawa M."/>
            <person name="Hiratani M."/>
            <person name="Abe I."/>
            <person name="Tsuji Y."/>
            <person name="Nakamura J."/>
        </authorList>
    </citation>
    <scope>NUCLEOTIDE SEQUENCE</scope>
    <source>
        <strain evidence="9">T-723</strain>
    </source>
</reference>
<dbReference type="Gene3D" id="3.20.20.80">
    <property type="entry name" value="Glycosidases"/>
    <property type="match status" value="1"/>
</dbReference>
<dbReference type="Proteomes" id="UP001054925">
    <property type="component" value="Unassembled WGS sequence"/>
</dbReference>
<dbReference type="EC" id="5.4.99.16" evidence="3"/>
<evidence type="ECO:0000259" key="8">
    <source>
        <dbReference type="SMART" id="SM00642"/>
    </source>
</evidence>
<dbReference type="InterPro" id="IPR017853">
    <property type="entry name" value="GH"/>
</dbReference>
<keyword evidence="6" id="KW-0413">Isomerase</keyword>
<dbReference type="CDD" id="cd11334">
    <property type="entry name" value="AmyAc_TreS"/>
    <property type="match status" value="1"/>
</dbReference>
<accession>A0AAV5G6P6</accession>
<dbReference type="FunFam" id="3.20.20.80:FF:000055">
    <property type="entry name" value="Trehalose synthase"/>
    <property type="match status" value="1"/>
</dbReference>
<dbReference type="GO" id="GO:0046872">
    <property type="term" value="F:metal ion binding"/>
    <property type="evidence" value="ECO:0007669"/>
    <property type="project" value="UniProtKB-KW"/>
</dbReference>
<dbReference type="GO" id="GO:0005975">
    <property type="term" value="P:carbohydrate metabolic process"/>
    <property type="evidence" value="ECO:0007669"/>
    <property type="project" value="InterPro"/>
</dbReference>
<comment type="caution">
    <text evidence="9">The sequence shown here is derived from an EMBL/GenBank/DDBJ whole genome shotgun (WGS) entry which is preliminary data.</text>
</comment>
<dbReference type="InterPro" id="IPR006047">
    <property type="entry name" value="GH13_cat_dom"/>
</dbReference>
<evidence type="ECO:0000313" key="10">
    <source>
        <dbReference type="Proteomes" id="UP001054925"/>
    </source>
</evidence>
<comment type="catalytic activity">
    <reaction evidence="1">
        <text>D-maltose = alpha,alpha-trehalose</text>
        <dbReference type="Rhea" id="RHEA:15145"/>
        <dbReference type="ChEBI" id="CHEBI:16551"/>
        <dbReference type="ChEBI" id="CHEBI:17306"/>
        <dbReference type="EC" id="5.4.99.16"/>
    </reaction>
</comment>
<dbReference type="Gene3D" id="3.90.400.10">
    <property type="entry name" value="Oligo-1,6-glucosidase, Domain 2"/>
    <property type="match status" value="1"/>
</dbReference>
<evidence type="ECO:0000256" key="1">
    <source>
        <dbReference type="ARBA" id="ARBA00001595"/>
    </source>
</evidence>
<protein>
    <recommendedName>
        <fullName evidence="3">maltose alpha-D-glucosyltransferase</fullName>
        <ecNumber evidence="3">5.4.99.16</ecNumber>
    </recommendedName>
    <alternativeName>
        <fullName evidence="7">Maltose alpha-D-glucosyltransferase</fullName>
    </alternativeName>
</protein>
<sequence>MTHTELSTQSHVPRPWYENAVFYQILVGVFNDTAGEGIGTLKGVEEKLDYLQWLGIDCLWLSPFYASPLRDDGYDISDYLTVHPEYGTMEDFEDLIAAVHARGMKLITDLALNHTSMDHYWFQESRKNPEGPYGDYYVWGDDPDRYPDIRIIFTDVESSNWSFDEVRGQYYFHRFYKEQPDLNYDNPAVHEEVLSLVDFWMGKGLDGFRLDAIPYLYERDDTGGESIPETIEFIEKLRVYMDEHYPDAFMVAEANQPPAETREYFGDGNRMHMVFNFPLMPRLYQAIATSQASPIEEIMPELLHLPPGTQWGNFLRNHDELTLEMVSEFERDLLYSAFLPHDSMRAHLGIARRLAPLMDNDRAKIELMFALMFGLPGAPFVYYGEEIGMQDDPSLQDRDAVRTPMQWEPGPGAGFTTSETPKRPIVGGFGLSVAEQRHDPDSLLRFVRSLIAARKAHPEIGIGNYESIAVTEPSLLAILRTLKEEDRVIASDPLGSAPLVCLYNFAPYPIDIPKQALTPLGGVGHVEIGSEHGVSEVRAGDAIPAFGYLWLSALYSA</sequence>
<dbReference type="PANTHER" id="PTHR10357">
    <property type="entry name" value="ALPHA-AMYLASE FAMILY MEMBER"/>
    <property type="match status" value="1"/>
</dbReference>
<gene>
    <name evidence="9" type="primary">treS</name>
    <name evidence="9" type="ORF">CAT723_02690</name>
</gene>
<dbReference type="InterPro" id="IPR045857">
    <property type="entry name" value="O16G_dom_2"/>
</dbReference>
<dbReference type="GO" id="GO:0047471">
    <property type="term" value="F:maltose alpha-D-glucosyltransferase activity"/>
    <property type="evidence" value="ECO:0007669"/>
    <property type="project" value="UniProtKB-EC"/>
</dbReference>
<dbReference type="SMART" id="SM00642">
    <property type="entry name" value="Aamy"/>
    <property type="match status" value="1"/>
</dbReference>
<keyword evidence="5" id="KW-0106">Calcium</keyword>
<evidence type="ECO:0000256" key="4">
    <source>
        <dbReference type="ARBA" id="ARBA00022723"/>
    </source>
</evidence>
<evidence type="ECO:0000256" key="7">
    <source>
        <dbReference type="ARBA" id="ARBA00031378"/>
    </source>
</evidence>
<evidence type="ECO:0000256" key="2">
    <source>
        <dbReference type="ARBA" id="ARBA00005496"/>
    </source>
</evidence>
<dbReference type="Pfam" id="PF00128">
    <property type="entry name" value="Alpha-amylase"/>
    <property type="match status" value="1"/>
</dbReference>
<dbReference type="SUPFAM" id="SSF51445">
    <property type="entry name" value="(Trans)glycosidases"/>
    <property type="match status" value="1"/>
</dbReference>
<evidence type="ECO:0000256" key="5">
    <source>
        <dbReference type="ARBA" id="ARBA00022837"/>
    </source>
</evidence>
<dbReference type="PANTHER" id="PTHR10357:SF219">
    <property type="entry name" value="MALTOSE ALPHA-D-GLUCOSYLTRANSFERASE"/>
    <property type="match status" value="1"/>
</dbReference>
<proteinExistence type="inferred from homology"/>
<evidence type="ECO:0000313" key="9">
    <source>
        <dbReference type="EMBL" id="GJN41790.1"/>
    </source>
</evidence>
<dbReference type="RefSeq" id="WP_003849634.1">
    <property type="nucleotide sequence ID" value="NZ_BQKK01000001.1"/>
</dbReference>
<comment type="similarity">
    <text evidence="2">Belongs to the glycosyl hydrolase 13 family. TreS subfamily.</text>
</comment>
<evidence type="ECO:0000256" key="6">
    <source>
        <dbReference type="ARBA" id="ARBA00023235"/>
    </source>
</evidence>
<organism evidence="9 10">
    <name type="scientific">Corynebacterium ammoniagenes</name>
    <name type="common">Brevibacterium ammoniagenes</name>
    <dbReference type="NCBI Taxonomy" id="1697"/>
    <lineage>
        <taxon>Bacteria</taxon>
        <taxon>Bacillati</taxon>
        <taxon>Actinomycetota</taxon>
        <taxon>Actinomycetes</taxon>
        <taxon>Mycobacteriales</taxon>
        <taxon>Corynebacteriaceae</taxon>
        <taxon>Corynebacterium</taxon>
    </lineage>
</organism>
<dbReference type="AlphaFoldDB" id="A0AAV5G6P6"/>
<name>A0AAV5G6P6_CORAM</name>
<keyword evidence="4" id="KW-0479">Metal-binding</keyword>
<feature type="domain" description="Glycosyl hydrolase family 13 catalytic" evidence="8">
    <location>
        <begin position="24"/>
        <end position="454"/>
    </location>
</feature>
<evidence type="ECO:0000256" key="3">
    <source>
        <dbReference type="ARBA" id="ARBA00012619"/>
    </source>
</evidence>